<dbReference type="Proteomes" id="UP000590749">
    <property type="component" value="Unassembled WGS sequence"/>
</dbReference>
<comment type="caution">
    <text evidence="1">The sequence shown here is derived from an EMBL/GenBank/DDBJ whole genome shotgun (WGS) entry which is preliminary data.</text>
</comment>
<proteinExistence type="predicted"/>
<name>A0A7W5AND9_9ACTN</name>
<evidence type="ECO:0000313" key="1">
    <source>
        <dbReference type="EMBL" id="MBB3098984.1"/>
    </source>
</evidence>
<protein>
    <submittedName>
        <fullName evidence="1">Uncharacterized protein</fullName>
    </submittedName>
</protein>
<evidence type="ECO:0000313" key="2">
    <source>
        <dbReference type="Proteomes" id="UP000590749"/>
    </source>
</evidence>
<accession>A0A7W5AND9</accession>
<dbReference type="EMBL" id="JACHXF010000017">
    <property type="protein sequence ID" value="MBB3098984.1"/>
    <property type="molecule type" value="Genomic_DNA"/>
</dbReference>
<sequence length="83" mass="9206">MKRYKTFTYEREEPCGATCDGCGLDGDYLSLVEVIISVNESEEGGRRDEYDYCNDCLVAQAPKLVAAGSRSPIVTGDWTEDNE</sequence>
<reference evidence="1 2" key="1">
    <citation type="submission" date="2020-08" db="EMBL/GenBank/DDBJ databases">
        <title>Genomic Encyclopedia of Type Strains, Phase III (KMG-III): the genomes of soil and plant-associated and newly described type strains.</title>
        <authorList>
            <person name="Whitman W."/>
        </authorList>
    </citation>
    <scope>NUCLEOTIDE SEQUENCE [LARGE SCALE GENOMIC DNA]</scope>
    <source>
        <strain evidence="1 2">CECT 3287</strain>
    </source>
</reference>
<gene>
    <name evidence="1" type="ORF">FHR83_006690</name>
</gene>
<keyword evidence="2" id="KW-1185">Reference proteome</keyword>
<dbReference type="AlphaFoldDB" id="A0A7W5AND9"/>
<dbReference type="RefSeq" id="WP_183225071.1">
    <property type="nucleotide sequence ID" value="NZ_BMPW01000020.1"/>
</dbReference>
<organism evidence="1 2">
    <name type="scientific">Actinoplanes campanulatus</name>
    <dbReference type="NCBI Taxonomy" id="113559"/>
    <lineage>
        <taxon>Bacteria</taxon>
        <taxon>Bacillati</taxon>
        <taxon>Actinomycetota</taxon>
        <taxon>Actinomycetes</taxon>
        <taxon>Micromonosporales</taxon>
        <taxon>Micromonosporaceae</taxon>
        <taxon>Actinoplanes</taxon>
    </lineage>
</organism>